<dbReference type="PROSITE" id="PS00409">
    <property type="entry name" value="PROKAR_NTER_METHYL"/>
    <property type="match status" value="1"/>
</dbReference>
<dbReference type="RefSeq" id="WP_166847353.1">
    <property type="nucleotide sequence ID" value="NZ_JAAONY010000002.1"/>
</dbReference>
<protein>
    <submittedName>
        <fullName evidence="10">General secretion pathway protein I</fullName>
    </submittedName>
</protein>
<sequence>MKKPKCKISSKGFTLLEVMVALAVFSLSAIALTVQLEASNQLRYNIIEREQALWLAQTELSYLSQSEKARSELPERKDLIFGGRDWMISNEREVHTSHGVSKLVVKVFVSGKEEKPVFTMERYVREK</sequence>
<dbReference type="Proteomes" id="UP000528457">
    <property type="component" value="Unassembled WGS sequence"/>
</dbReference>
<name>A0A7X0MYC4_9GAMM</name>
<keyword evidence="3" id="KW-1003">Cell membrane</keyword>
<organism evidence="10 11">
    <name type="scientific">Pseudoteredinibacter isoporae</name>
    <dbReference type="NCBI Taxonomy" id="570281"/>
    <lineage>
        <taxon>Bacteria</taxon>
        <taxon>Pseudomonadati</taxon>
        <taxon>Pseudomonadota</taxon>
        <taxon>Gammaproteobacteria</taxon>
        <taxon>Cellvibrionales</taxon>
        <taxon>Cellvibrionaceae</taxon>
        <taxon>Pseudoteredinibacter</taxon>
    </lineage>
</organism>
<evidence type="ECO:0000256" key="3">
    <source>
        <dbReference type="ARBA" id="ARBA00022475"/>
    </source>
</evidence>
<evidence type="ECO:0000256" key="5">
    <source>
        <dbReference type="ARBA" id="ARBA00022519"/>
    </source>
</evidence>
<evidence type="ECO:0000313" key="11">
    <source>
        <dbReference type="Proteomes" id="UP000528457"/>
    </source>
</evidence>
<keyword evidence="7 9" id="KW-1133">Transmembrane helix</keyword>
<dbReference type="InterPro" id="IPR010052">
    <property type="entry name" value="T2SS_protein-GspI"/>
</dbReference>
<dbReference type="Pfam" id="PF07963">
    <property type="entry name" value="N_methyl"/>
    <property type="match status" value="1"/>
</dbReference>
<keyword evidence="6 9" id="KW-0812">Transmembrane</keyword>
<gene>
    <name evidence="10" type="ORF">HNR48_002152</name>
</gene>
<comment type="subcellular location">
    <subcellularLocation>
        <location evidence="1">Cell inner membrane</location>
        <topology evidence="1">Single-pass membrane protein</topology>
    </subcellularLocation>
</comment>
<evidence type="ECO:0000256" key="1">
    <source>
        <dbReference type="ARBA" id="ARBA00004377"/>
    </source>
</evidence>
<evidence type="ECO:0000256" key="4">
    <source>
        <dbReference type="ARBA" id="ARBA00022481"/>
    </source>
</evidence>
<dbReference type="InterPro" id="IPR012902">
    <property type="entry name" value="N_methyl_site"/>
</dbReference>
<dbReference type="GO" id="GO:0015628">
    <property type="term" value="P:protein secretion by the type II secretion system"/>
    <property type="evidence" value="ECO:0007669"/>
    <property type="project" value="InterPro"/>
</dbReference>
<reference evidence="10 11" key="1">
    <citation type="submission" date="2020-08" db="EMBL/GenBank/DDBJ databases">
        <title>Genomic Encyclopedia of Type Strains, Phase IV (KMG-IV): sequencing the most valuable type-strain genomes for metagenomic binning, comparative biology and taxonomic classification.</title>
        <authorList>
            <person name="Goeker M."/>
        </authorList>
    </citation>
    <scope>NUCLEOTIDE SEQUENCE [LARGE SCALE GENOMIC DNA]</scope>
    <source>
        <strain evidence="10 11">DSM 22368</strain>
    </source>
</reference>
<proteinExistence type="inferred from homology"/>
<keyword evidence="5" id="KW-0997">Cell inner membrane</keyword>
<dbReference type="PANTHER" id="PTHR38779">
    <property type="entry name" value="TYPE II SECRETION SYSTEM PROTEIN I-RELATED"/>
    <property type="match status" value="1"/>
</dbReference>
<evidence type="ECO:0000256" key="8">
    <source>
        <dbReference type="ARBA" id="ARBA00023136"/>
    </source>
</evidence>
<keyword evidence="8 9" id="KW-0472">Membrane</keyword>
<evidence type="ECO:0000256" key="2">
    <source>
        <dbReference type="ARBA" id="ARBA00008358"/>
    </source>
</evidence>
<dbReference type="AlphaFoldDB" id="A0A7X0MYC4"/>
<dbReference type="SUPFAM" id="SSF54523">
    <property type="entry name" value="Pili subunits"/>
    <property type="match status" value="1"/>
</dbReference>
<evidence type="ECO:0000256" key="6">
    <source>
        <dbReference type="ARBA" id="ARBA00022692"/>
    </source>
</evidence>
<dbReference type="InParanoid" id="A0A7X0MYC4"/>
<evidence type="ECO:0000256" key="7">
    <source>
        <dbReference type="ARBA" id="ARBA00022989"/>
    </source>
</evidence>
<dbReference type="GO" id="GO:0005886">
    <property type="term" value="C:plasma membrane"/>
    <property type="evidence" value="ECO:0007669"/>
    <property type="project" value="UniProtKB-SubCell"/>
</dbReference>
<evidence type="ECO:0000256" key="9">
    <source>
        <dbReference type="SAM" id="Phobius"/>
    </source>
</evidence>
<comment type="similarity">
    <text evidence="2">Belongs to the GSP I family.</text>
</comment>
<dbReference type="GO" id="GO:0015627">
    <property type="term" value="C:type II protein secretion system complex"/>
    <property type="evidence" value="ECO:0007669"/>
    <property type="project" value="InterPro"/>
</dbReference>
<evidence type="ECO:0000313" key="10">
    <source>
        <dbReference type="EMBL" id="MBB6521867.1"/>
    </source>
</evidence>
<dbReference type="InterPro" id="IPR045584">
    <property type="entry name" value="Pilin-like"/>
</dbReference>
<accession>A0A7X0MYC4</accession>
<dbReference type="NCBIfam" id="TIGR02532">
    <property type="entry name" value="IV_pilin_GFxxxE"/>
    <property type="match status" value="1"/>
</dbReference>
<keyword evidence="4" id="KW-0488">Methylation</keyword>
<dbReference type="PANTHER" id="PTHR38779:SF2">
    <property type="entry name" value="TYPE II SECRETION SYSTEM PROTEIN I-RELATED"/>
    <property type="match status" value="1"/>
</dbReference>
<keyword evidence="11" id="KW-1185">Reference proteome</keyword>
<dbReference type="EMBL" id="JACHHT010000002">
    <property type="protein sequence ID" value="MBB6521867.1"/>
    <property type="molecule type" value="Genomic_DNA"/>
</dbReference>
<feature type="transmembrane region" description="Helical" evidence="9">
    <location>
        <begin position="12"/>
        <end position="34"/>
    </location>
</feature>
<comment type="caution">
    <text evidence="10">The sequence shown here is derived from an EMBL/GenBank/DDBJ whole genome shotgun (WGS) entry which is preliminary data.</text>
</comment>
<dbReference type="Gene3D" id="3.30.1300.30">
    <property type="entry name" value="GSPII I/J protein-like"/>
    <property type="match status" value="1"/>
</dbReference>